<comment type="similarity">
    <text evidence="7">Belongs to the Nudix hydrolase family.</text>
</comment>
<keyword evidence="3" id="KW-0479">Metal-binding</keyword>
<dbReference type="InterPro" id="IPR020476">
    <property type="entry name" value="Nudix_hydrolase"/>
</dbReference>
<dbReference type="PANTHER" id="PTHR12992">
    <property type="entry name" value="NUDIX HYDROLASE"/>
    <property type="match status" value="1"/>
</dbReference>
<keyword evidence="4 7" id="KW-0378">Hydrolase</keyword>
<dbReference type="PROSITE" id="PS51462">
    <property type="entry name" value="NUDIX"/>
    <property type="match status" value="1"/>
</dbReference>
<accession>A0AAV4K7X1</accession>
<dbReference type="RefSeq" id="WP_017869933.1">
    <property type="nucleotide sequence ID" value="NZ_BMLZ01000010.1"/>
</dbReference>
<proteinExistence type="inferred from homology"/>
<dbReference type="GO" id="GO:0010945">
    <property type="term" value="F:coenzyme A diphosphatase activity"/>
    <property type="evidence" value="ECO:0007669"/>
    <property type="project" value="InterPro"/>
</dbReference>
<evidence type="ECO:0000256" key="2">
    <source>
        <dbReference type="ARBA" id="ARBA00001946"/>
    </source>
</evidence>
<dbReference type="GO" id="GO:0046872">
    <property type="term" value="F:metal ion binding"/>
    <property type="evidence" value="ECO:0007669"/>
    <property type="project" value="UniProtKB-KW"/>
</dbReference>
<reference evidence="9" key="4">
    <citation type="submission" date="2023-08" db="EMBL/GenBank/DDBJ databases">
        <authorList>
            <person name="Sun Q."/>
            <person name="Zhou Y."/>
        </authorList>
    </citation>
    <scope>NUCLEOTIDE SEQUENCE</scope>
    <source>
        <strain evidence="10">CGMCC 1.8884</strain>
        <strain evidence="9">CGMCC 1.8885</strain>
    </source>
</reference>
<reference evidence="9" key="2">
    <citation type="journal article" date="2014" name="Int. J. Syst. Evol. Microbiol.">
        <title>Complete genome sequence of Corynebacterium casei LMG S-19264T (=DSM 44701T), isolated from a smear-ripened cheese.</title>
        <authorList>
            <consortium name="US DOE Joint Genome Institute (JGI-PGF)"/>
            <person name="Walter F."/>
            <person name="Albersmeier A."/>
            <person name="Kalinowski J."/>
            <person name="Ruckert C."/>
        </authorList>
    </citation>
    <scope>NUCLEOTIDE SEQUENCE</scope>
    <source>
        <strain evidence="9">CGMCC 1.8885</strain>
    </source>
</reference>
<dbReference type="EMBL" id="BMMA01000012">
    <property type="protein sequence ID" value="GGI82178.1"/>
    <property type="molecule type" value="Genomic_DNA"/>
</dbReference>
<keyword evidence="6" id="KW-0464">Manganese</keyword>
<comment type="cofactor">
    <cofactor evidence="1">
        <name>Mn(2+)</name>
        <dbReference type="ChEBI" id="CHEBI:29035"/>
    </cofactor>
</comment>
<comment type="caution">
    <text evidence="9">The sequence shown here is derived from an EMBL/GenBank/DDBJ whole genome shotgun (WGS) entry which is preliminary data.</text>
</comment>
<reference evidence="11" key="3">
    <citation type="journal article" date="2019" name="Int. J. Syst. Evol. Microbiol.">
        <title>The Global Catalogue of Microorganisms (GCM) 10K type strain sequencing project: providing services to taxonomists for standard genome sequencing and annotation.</title>
        <authorList>
            <consortium name="The Broad Institute Genomics Platform"/>
            <consortium name="The Broad Institute Genome Sequencing Center for Infectious Disease"/>
            <person name="Wu L."/>
            <person name="Ma J."/>
        </authorList>
    </citation>
    <scope>NUCLEOTIDE SEQUENCE [LARGE SCALE GENOMIC DNA]</scope>
    <source>
        <strain evidence="11">CGMCC 1.8884</strain>
    </source>
</reference>
<reference evidence="10" key="1">
    <citation type="journal article" date="2014" name="Int. J. Syst. Evol. Microbiol.">
        <title>Complete genome of a new Firmicutes species belonging to the dominant human colonic microbiota ('Ruminococcus bicirculans') reveals two chromosomes and a selective capacity to utilize plant glucans.</title>
        <authorList>
            <consortium name="NISC Comparative Sequencing Program"/>
            <person name="Wegmann U."/>
            <person name="Louis P."/>
            <person name="Goesmann A."/>
            <person name="Henrissat B."/>
            <person name="Duncan S.H."/>
            <person name="Flint H.J."/>
        </authorList>
    </citation>
    <scope>NUCLEOTIDE SEQUENCE</scope>
    <source>
        <strain evidence="10">CGMCC 1.8884</strain>
    </source>
</reference>
<dbReference type="InterPro" id="IPR020084">
    <property type="entry name" value="NUDIX_hydrolase_CS"/>
</dbReference>
<dbReference type="Proteomes" id="UP000630135">
    <property type="component" value="Unassembled WGS sequence"/>
</dbReference>
<protein>
    <submittedName>
        <fullName evidence="9">Coenzyme A pyrophosphatase</fullName>
    </submittedName>
</protein>
<keyword evidence="11" id="KW-1185">Reference proteome</keyword>
<feature type="domain" description="Nudix hydrolase" evidence="8">
    <location>
        <begin position="35"/>
        <end position="166"/>
    </location>
</feature>
<dbReference type="InterPro" id="IPR045121">
    <property type="entry name" value="CoAse"/>
</dbReference>
<sequence length="196" mass="21583">MTGPLHHDPLDDVQADPWALWLSGRTRTALDLPHYRRAAVLVALTREADPRVLLTVRSGDLPTHKGQIAFPGGSLDAGETPTQAALREADEEVGLDPRRVTLLGELDDVFTPVGFHVTPVLGRVAPETLETLCVTPEVAQIITPTLAELRALPLVRERRTLPDGTEVPLYRYPWRGFDIWGMTARVLHDLLEQGPG</sequence>
<dbReference type="Proteomes" id="UP000652720">
    <property type="component" value="Unassembled WGS sequence"/>
</dbReference>
<dbReference type="InterPro" id="IPR000086">
    <property type="entry name" value="NUDIX_hydrolase_dom"/>
</dbReference>
<dbReference type="PANTHER" id="PTHR12992:SF11">
    <property type="entry name" value="MITOCHONDRIAL COENZYME A DIPHOSPHATASE NUDT8"/>
    <property type="match status" value="1"/>
</dbReference>
<evidence type="ECO:0000313" key="11">
    <source>
        <dbReference type="Proteomes" id="UP000630135"/>
    </source>
</evidence>
<evidence type="ECO:0000256" key="4">
    <source>
        <dbReference type="ARBA" id="ARBA00022801"/>
    </source>
</evidence>
<evidence type="ECO:0000256" key="3">
    <source>
        <dbReference type="ARBA" id="ARBA00022723"/>
    </source>
</evidence>
<dbReference type="InterPro" id="IPR015797">
    <property type="entry name" value="NUDIX_hydrolase-like_dom_sf"/>
</dbReference>
<evidence type="ECO:0000256" key="5">
    <source>
        <dbReference type="ARBA" id="ARBA00022842"/>
    </source>
</evidence>
<dbReference type="GeneID" id="59164809"/>
<evidence type="ECO:0000256" key="6">
    <source>
        <dbReference type="ARBA" id="ARBA00023211"/>
    </source>
</evidence>
<keyword evidence="5" id="KW-0460">Magnesium</keyword>
<dbReference type="EMBL" id="BMLZ01000010">
    <property type="protein sequence ID" value="GGP29422.1"/>
    <property type="molecule type" value="Genomic_DNA"/>
</dbReference>
<comment type="cofactor">
    <cofactor evidence="2">
        <name>Mg(2+)</name>
        <dbReference type="ChEBI" id="CHEBI:18420"/>
    </cofactor>
</comment>
<dbReference type="PROSITE" id="PS00893">
    <property type="entry name" value="NUDIX_BOX"/>
    <property type="match status" value="1"/>
</dbReference>
<name>A0AAV4K7X1_9DEIO</name>
<dbReference type="SUPFAM" id="SSF55811">
    <property type="entry name" value="Nudix"/>
    <property type="match status" value="1"/>
</dbReference>
<evidence type="ECO:0000259" key="8">
    <source>
        <dbReference type="PROSITE" id="PS51462"/>
    </source>
</evidence>
<organism evidence="9 12">
    <name type="scientific">Deinococcus wulumuqiensis</name>
    <dbReference type="NCBI Taxonomy" id="980427"/>
    <lineage>
        <taxon>Bacteria</taxon>
        <taxon>Thermotogati</taxon>
        <taxon>Deinococcota</taxon>
        <taxon>Deinococci</taxon>
        <taxon>Deinococcales</taxon>
        <taxon>Deinococcaceae</taxon>
        <taxon>Deinococcus</taxon>
    </lineage>
</organism>
<evidence type="ECO:0000256" key="1">
    <source>
        <dbReference type="ARBA" id="ARBA00001936"/>
    </source>
</evidence>
<dbReference type="CDD" id="cd03426">
    <property type="entry name" value="NUDIX_CoAse_Nudt7"/>
    <property type="match status" value="1"/>
</dbReference>
<dbReference type="AlphaFoldDB" id="A0AAV4K7X1"/>
<dbReference type="Pfam" id="PF00293">
    <property type="entry name" value="NUDIX"/>
    <property type="match status" value="1"/>
</dbReference>
<evidence type="ECO:0000313" key="10">
    <source>
        <dbReference type="EMBL" id="GGP29422.1"/>
    </source>
</evidence>
<evidence type="ECO:0000313" key="12">
    <source>
        <dbReference type="Proteomes" id="UP000652720"/>
    </source>
</evidence>
<evidence type="ECO:0000256" key="7">
    <source>
        <dbReference type="RuleBase" id="RU003476"/>
    </source>
</evidence>
<dbReference type="PRINTS" id="PR00502">
    <property type="entry name" value="NUDIXFAMILY"/>
</dbReference>
<gene>
    <name evidence="10" type="ORF">GCM10008021_10730</name>
    <name evidence="9" type="ORF">GCM10010914_15550</name>
</gene>
<dbReference type="Gene3D" id="3.90.79.10">
    <property type="entry name" value="Nucleoside Triphosphate Pyrophosphohydrolase"/>
    <property type="match status" value="1"/>
</dbReference>
<evidence type="ECO:0000313" key="9">
    <source>
        <dbReference type="EMBL" id="GGI82178.1"/>
    </source>
</evidence>